<feature type="transmembrane region" description="Helical" evidence="6">
    <location>
        <begin position="315"/>
        <end position="332"/>
    </location>
</feature>
<proteinExistence type="inferred from homology"/>
<organism evidence="8 10">
    <name type="scientific">Musca domestica</name>
    <name type="common">House fly</name>
    <dbReference type="NCBI Taxonomy" id="7370"/>
    <lineage>
        <taxon>Eukaryota</taxon>
        <taxon>Metazoa</taxon>
        <taxon>Ecdysozoa</taxon>
        <taxon>Arthropoda</taxon>
        <taxon>Hexapoda</taxon>
        <taxon>Insecta</taxon>
        <taxon>Pterygota</taxon>
        <taxon>Neoptera</taxon>
        <taxon>Endopterygota</taxon>
        <taxon>Diptera</taxon>
        <taxon>Brachycera</taxon>
        <taxon>Muscomorpha</taxon>
        <taxon>Muscoidea</taxon>
        <taxon>Muscidae</taxon>
        <taxon>Musca</taxon>
    </lineage>
</organism>
<dbReference type="RefSeq" id="XP_058978537.1">
    <property type="nucleotide sequence ID" value="XM_059122554.1"/>
</dbReference>
<keyword evidence="9 10" id="KW-0675">Receptor</keyword>
<comment type="similarity">
    <text evidence="2">Belongs to the G-protein coupled receptor 1 family.</text>
</comment>
<dbReference type="RefSeq" id="XP_058978538.1">
    <property type="nucleotide sequence ID" value="XM_059122555.1"/>
</dbReference>
<dbReference type="Pfam" id="PF10324">
    <property type="entry name" value="7TM_GPCR_Srw"/>
    <property type="match status" value="1"/>
</dbReference>
<evidence type="ECO:0000259" key="7">
    <source>
        <dbReference type="PROSITE" id="PS50262"/>
    </source>
</evidence>
<evidence type="ECO:0000256" key="2">
    <source>
        <dbReference type="ARBA" id="ARBA00010663"/>
    </source>
</evidence>
<dbReference type="CDD" id="cd14978">
    <property type="entry name" value="7tmA_FMRFamide_R-like"/>
    <property type="match status" value="1"/>
</dbReference>
<keyword evidence="8" id="KW-1185">Reference proteome</keyword>
<gene>
    <name evidence="9 10 11" type="primary">LOC101897029</name>
</gene>
<feature type="transmembrane region" description="Helical" evidence="6">
    <location>
        <begin position="432"/>
        <end position="457"/>
    </location>
</feature>
<keyword evidence="4 6" id="KW-1133">Transmembrane helix</keyword>
<dbReference type="SUPFAM" id="SSF81321">
    <property type="entry name" value="Family A G protein-coupled receptor-like"/>
    <property type="match status" value="1"/>
</dbReference>
<feature type="transmembrane region" description="Helical" evidence="6">
    <location>
        <begin position="194"/>
        <end position="217"/>
    </location>
</feature>
<dbReference type="RefSeq" id="XP_058978536.1">
    <property type="nucleotide sequence ID" value="XM_059122553.1"/>
</dbReference>
<dbReference type="Proteomes" id="UP001652621">
    <property type="component" value="Unplaced"/>
</dbReference>
<feature type="transmembrane region" description="Helical" evidence="6">
    <location>
        <begin position="229"/>
        <end position="252"/>
    </location>
</feature>
<dbReference type="InterPro" id="IPR053071">
    <property type="entry name" value="GPCR1-related_rcpt"/>
</dbReference>
<dbReference type="InterPro" id="IPR019427">
    <property type="entry name" value="7TM_GPCR_serpentine_rcpt_Srw"/>
</dbReference>
<feature type="transmembrane region" description="Helical" evidence="6">
    <location>
        <begin position="469"/>
        <end position="494"/>
    </location>
</feature>
<dbReference type="Gene3D" id="1.20.1070.10">
    <property type="entry name" value="Rhodopsin 7-helix transmembrane proteins"/>
    <property type="match status" value="1"/>
</dbReference>
<evidence type="ECO:0000256" key="5">
    <source>
        <dbReference type="ARBA" id="ARBA00023136"/>
    </source>
</evidence>
<keyword evidence="5 6" id="KW-0472">Membrane</keyword>
<comment type="subcellular location">
    <subcellularLocation>
        <location evidence="1">Membrane</location>
    </subcellularLocation>
</comment>
<sequence length="535" mass="60103">MIQHETGVQQRIMNNLHQTLATVVTETVAAVMAPSIMDNSNPVPYNKLVTMPVTNTSHAATTTNTSIANRTSLSSASSDSIIVGSTATSHNLSQSHPYDTSGLFYWSGDGGGGGGGAVGVSGGDGGGLGISMRDEFSPGGFDPSFGYDADNSTYFYHNFNGSDFSFSCQDRDPLTNLTYWNLTCDTPVDYVVPLYGYCMPFLLIVTVLSNSLIVLILSKKNMSTPTNFVLMGMAICDMLTVIFPAPGLWYMYSFGNHYKPLHPVSLCWAYNIFNEIMPAMCHTASIWLTLALAVQRYIYVCHAPMARTWCTMPRVKRCTIYITLAAFLHQSTRIFDRSYQALTIEWNGQMVEVCHVDNARWVQEFVGEDLYYTFFFLFRVLFVHLLPCIILVTLNILLFRAMRKAQERRKLLISENRKKECKKLRESNCTTLMLIVVVTVFLIVEIPIAVVTAMHIVSSLTNNFLDYEIANIFITFTNFFLVVSYPINFGIYCGMSRQFRETFKEIFLGRMVEPHSRYSIVNGPRTCTNTNETVI</sequence>
<dbReference type="InterPro" id="IPR000276">
    <property type="entry name" value="GPCR_Rhodpsn"/>
</dbReference>
<feature type="domain" description="G-protein coupled receptors family 1 profile" evidence="7">
    <location>
        <begin position="209"/>
        <end position="492"/>
    </location>
</feature>
<dbReference type="PRINTS" id="PR00237">
    <property type="entry name" value="GPCRRHODOPSN"/>
</dbReference>
<reference evidence="9 10" key="1">
    <citation type="submission" date="2025-05" db="UniProtKB">
        <authorList>
            <consortium name="RefSeq"/>
        </authorList>
    </citation>
    <scope>IDENTIFICATION</scope>
    <source>
        <strain evidence="9 10">Aabys</strain>
        <tissue evidence="9 10">Whole body</tissue>
    </source>
</reference>
<dbReference type="PANTHER" id="PTHR47023:SF1">
    <property type="entry name" value="SEX PEPTIDE RECEPTOR"/>
    <property type="match status" value="1"/>
</dbReference>
<evidence type="ECO:0000313" key="10">
    <source>
        <dbReference type="RefSeq" id="XP_058978537.1"/>
    </source>
</evidence>
<dbReference type="GeneID" id="101897029"/>
<evidence type="ECO:0000256" key="1">
    <source>
        <dbReference type="ARBA" id="ARBA00004370"/>
    </source>
</evidence>
<dbReference type="InterPro" id="IPR017452">
    <property type="entry name" value="GPCR_Rhodpsn_7TM"/>
</dbReference>
<evidence type="ECO:0000313" key="9">
    <source>
        <dbReference type="RefSeq" id="XP_058978536.1"/>
    </source>
</evidence>
<evidence type="ECO:0000313" key="11">
    <source>
        <dbReference type="RefSeq" id="XP_058978538.1"/>
    </source>
</evidence>
<protein>
    <submittedName>
        <fullName evidence="9 10">Sex peptide receptor</fullName>
    </submittedName>
</protein>
<dbReference type="PROSITE" id="PS50262">
    <property type="entry name" value="G_PROTEIN_RECEP_F1_2"/>
    <property type="match status" value="1"/>
</dbReference>
<feature type="transmembrane region" description="Helical" evidence="6">
    <location>
        <begin position="370"/>
        <end position="399"/>
    </location>
</feature>
<accession>A0ABM3UYC8</accession>
<evidence type="ECO:0000256" key="4">
    <source>
        <dbReference type="ARBA" id="ARBA00022989"/>
    </source>
</evidence>
<dbReference type="PANTHER" id="PTHR47023">
    <property type="entry name" value="SEX PEPTIDE RECEPTOR"/>
    <property type="match status" value="1"/>
</dbReference>
<evidence type="ECO:0000313" key="8">
    <source>
        <dbReference type="Proteomes" id="UP001652621"/>
    </source>
</evidence>
<evidence type="ECO:0000256" key="3">
    <source>
        <dbReference type="ARBA" id="ARBA00022692"/>
    </source>
</evidence>
<keyword evidence="3 6" id="KW-0812">Transmembrane</keyword>
<evidence type="ECO:0000256" key="6">
    <source>
        <dbReference type="SAM" id="Phobius"/>
    </source>
</evidence>
<feature type="transmembrane region" description="Helical" evidence="6">
    <location>
        <begin position="272"/>
        <end position="294"/>
    </location>
</feature>
<name>A0ABM3UYC8_MUSDO</name>